<evidence type="ECO:0000256" key="2">
    <source>
        <dbReference type="ARBA" id="ARBA00007770"/>
    </source>
</evidence>
<protein>
    <submittedName>
        <fullName evidence="9">TF_AP-2 domain-containing protein</fullName>
    </submittedName>
</protein>
<keyword evidence="4" id="KW-0238">DNA-binding</keyword>
<evidence type="ECO:0000256" key="6">
    <source>
        <dbReference type="ARBA" id="ARBA00023242"/>
    </source>
</evidence>
<keyword evidence="5" id="KW-0804">Transcription</keyword>
<evidence type="ECO:0000313" key="9">
    <source>
        <dbReference type="WBParaSite" id="SMUV_0000121501-mRNA-1"/>
    </source>
</evidence>
<comment type="similarity">
    <text evidence="2">Belongs to the AP-2 family.</text>
</comment>
<dbReference type="GO" id="GO:0042127">
    <property type="term" value="P:regulation of cell population proliferation"/>
    <property type="evidence" value="ECO:0007669"/>
    <property type="project" value="TreeGrafter"/>
</dbReference>
<dbReference type="Pfam" id="PF03299">
    <property type="entry name" value="TF_AP-2"/>
    <property type="match status" value="1"/>
</dbReference>
<evidence type="ECO:0000259" key="7">
    <source>
        <dbReference type="Pfam" id="PF03299"/>
    </source>
</evidence>
<accession>A0A0N5AAN9</accession>
<keyword evidence="6" id="KW-0539">Nucleus</keyword>
<dbReference type="PANTHER" id="PTHR10812">
    <property type="entry name" value="TRANSCRIPTION FACTOR AP-2"/>
    <property type="match status" value="1"/>
</dbReference>
<reference evidence="9" key="1">
    <citation type="submission" date="2017-02" db="UniProtKB">
        <authorList>
            <consortium name="WormBaseParasite"/>
        </authorList>
    </citation>
    <scope>IDENTIFICATION</scope>
</reference>
<keyword evidence="8" id="KW-1185">Reference proteome</keyword>
<dbReference type="PANTHER" id="PTHR10812:SF17">
    <property type="entry name" value="TRANSCRIPTION FACTOR AP-2, ISOFORM D"/>
    <property type="match status" value="1"/>
</dbReference>
<dbReference type="STRING" id="451379.A0A0N5AAN9"/>
<evidence type="ECO:0000256" key="3">
    <source>
        <dbReference type="ARBA" id="ARBA00023015"/>
    </source>
</evidence>
<dbReference type="WBParaSite" id="SMUV_0000121501-mRNA-1">
    <property type="protein sequence ID" value="SMUV_0000121501-mRNA-1"/>
    <property type="gene ID" value="SMUV_0000121501"/>
</dbReference>
<dbReference type="PRINTS" id="PR01748">
    <property type="entry name" value="AP2TNSCPFCT"/>
</dbReference>
<evidence type="ECO:0000256" key="1">
    <source>
        <dbReference type="ARBA" id="ARBA00004123"/>
    </source>
</evidence>
<dbReference type="Proteomes" id="UP000046393">
    <property type="component" value="Unplaced"/>
</dbReference>
<dbReference type="AlphaFoldDB" id="A0A0N5AAN9"/>
<sequence length="357" mass="40242">MVLSDGDNDFLINDNYFGDSSFLGKVFNLQRACILCLEYETLISVDFDVDSHNNLQDLCFSNEQTTYKETTLNFHSDRSLTCQGMPYVFPFDSNSEKLEALRYDSTSTHSDQFRGKSLVHSLFMKDECSVEEAVDEHESLKYVSKFLPEKVFCTVPSRTAVQKPKLLTVTVGEVHRRVFGPELMNVSLLGSYLRRAKEKDGGKALRDKLFEFGMPVPLGRRKNGNTTTWTCFVEEEAQKMAADLDLALRKFFPVCDFARSIKEKHGVSEMELRSAAFFTRQMLVTMRHILACDQSPVHGREEGVAILNKELQDGCKGKSGIFCKATHGFGSLALTSAIDLFDALMETLMSELDPSSE</sequence>
<name>A0A0N5AAN9_9BILA</name>
<comment type="subcellular location">
    <subcellularLocation>
        <location evidence="1">Nucleus</location>
    </subcellularLocation>
</comment>
<proteinExistence type="inferred from homology"/>
<dbReference type="InterPro" id="IPR013854">
    <property type="entry name" value="TF_AP2_C"/>
</dbReference>
<dbReference type="GO" id="GO:0005634">
    <property type="term" value="C:nucleus"/>
    <property type="evidence" value="ECO:0007669"/>
    <property type="project" value="UniProtKB-SubCell"/>
</dbReference>
<dbReference type="GO" id="GO:0000981">
    <property type="term" value="F:DNA-binding transcription factor activity, RNA polymerase II-specific"/>
    <property type="evidence" value="ECO:0007669"/>
    <property type="project" value="TreeGrafter"/>
</dbReference>
<feature type="domain" description="Transcription factor AP-2 C-terminal" evidence="7">
    <location>
        <begin position="152"/>
        <end position="346"/>
    </location>
</feature>
<dbReference type="InterPro" id="IPR004979">
    <property type="entry name" value="TF_AP2"/>
</dbReference>
<evidence type="ECO:0000256" key="5">
    <source>
        <dbReference type="ARBA" id="ARBA00023163"/>
    </source>
</evidence>
<organism evidence="8 9">
    <name type="scientific">Syphacia muris</name>
    <dbReference type="NCBI Taxonomy" id="451379"/>
    <lineage>
        <taxon>Eukaryota</taxon>
        <taxon>Metazoa</taxon>
        <taxon>Ecdysozoa</taxon>
        <taxon>Nematoda</taxon>
        <taxon>Chromadorea</taxon>
        <taxon>Rhabditida</taxon>
        <taxon>Spirurina</taxon>
        <taxon>Oxyuridomorpha</taxon>
        <taxon>Oxyuroidea</taxon>
        <taxon>Oxyuridae</taxon>
        <taxon>Syphacia</taxon>
    </lineage>
</organism>
<evidence type="ECO:0000313" key="8">
    <source>
        <dbReference type="Proteomes" id="UP000046393"/>
    </source>
</evidence>
<evidence type="ECO:0000256" key="4">
    <source>
        <dbReference type="ARBA" id="ARBA00023125"/>
    </source>
</evidence>
<keyword evidence="3" id="KW-0805">Transcription regulation</keyword>
<dbReference type="GO" id="GO:0000977">
    <property type="term" value="F:RNA polymerase II transcription regulatory region sequence-specific DNA binding"/>
    <property type="evidence" value="ECO:0007669"/>
    <property type="project" value="TreeGrafter"/>
</dbReference>